<reference evidence="3 4" key="1">
    <citation type="submission" date="2017-03" db="EMBL/GenBank/DDBJ databases">
        <title>Complete Genome Sequence of a natural compounds producer, Streptomyces violaceus S21.</title>
        <authorList>
            <person name="Zhong C."/>
            <person name="Zhao Z."/>
            <person name="Fu J."/>
            <person name="Zong G."/>
            <person name="Qin R."/>
            <person name="Cao G."/>
        </authorList>
    </citation>
    <scope>NUCLEOTIDE SEQUENCE [LARGE SCALE GENOMIC DNA]</scope>
    <source>
        <strain evidence="3 4">S21</strain>
    </source>
</reference>
<sequence>MTDRAETATVTAEGAADGTAPGPDPVEEAARAWWIRVASPDGAPPAPDADFFAVGCTSLQAVMVTGGISEDLDEEVPVRLLLQNSRYGAFVTALRAFLATPDDEATDPGRPAW</sequence>
<dbReference type="Pfam" id="PF00550">
    <property type="entry name" value="PP-binding"/>
    <property type="match status" value="1"/>
</dbReference>
<protein>
    <recommendedName>
        <fullName evidence="2">Carrier domain-containing protein</fullName>
    </recommendedName>
</protein>
<dbReference type="SUPFAM" id="SSF47336">
    <property type="entry name" value="ACP-like"/>
    <property type="match status" value="1"/>
</dbReference>
<evidence type="ECO:0000256" key="1">
    <source>
        <dbReference type="SAM" id="MobiDB-lite"/>
    </source>
</evidence>
<evidence type="ECO:0000313" key="3">
    <source>
        <dbReference type="EMBL" id="ARF65177.1"/>
    </source>
</evidence>
<dbReference type="RefSeq" id="WP_083193588.1">
    <property type="nucleotide sequence ID" value="NZ_CP020570.1"/>
</dbReference>
<dbReference type="InterPro" id="IPR036736">
    <property type="entry name" value="ACP-like_sf"/>
</dbReference>
<organism evidence="3 4">
    <name type="scientific">Streptomyces violaceoruber</name>
    <dbReference type="NCBI Taxonomy" id="1935"/>
    <lineage>
        <taxon>Bacteria</taxon>
        <taxon>Bacillati</taxon>
        <taxon>Actinomycetota</taxon>
        <taxon>Actinomycetes</taxon>
        <taxon>Kitasatosporales</taxon>
        <taxon>Streptomycetaceae</taxon>
        <taxon>Streptomyces</taxon>
        <taxon>Streptomyces violaceoruber group</taxon>
    </lineage>
</organism>
<dbReference type="EMBL" id="CP020570">
    <property type="protein sequence ID" value="ARF65177.1"/>
    <property type="molecule type" value="Genomic_DNA"/>
</dbReference>
<evidence type="ECO:0000313" key="4">
    <source>
        <dbReference type="Proteomes" id="UP000192445"/>
    </source>
</evidence>
<feature type="domain" description="Carrier" evidence="2">
    <location>
        <begin position="45"/>
        <end position="93"/>
    </location>
</feature>
<feature type="compositionally biased region" description="Low complexity" evidence="1">
    <location>
        <begin position="7"/>
        <end position="20"/>
    </location>
</feature>
<gene>
    <name evidence="3" type="ORF">B1H20_30030</name>
</gene>
<dbReference type="InterPro" id="IPR009081">
    <property type="entry name" value="PP-bd_ACP"/>
</dbReference>
<proteinExistence type="predicted"/>
<dbReference type="AlphaFoldDB" id="A0A1V0UJ83"/>
<feature type="region of interest" description="Disordered" evidence="1">
    <location>
        <begin position="1"/>
        <end position="26"/>
    </location>
</feature>
<evidence type="ECO:0000259" key="2">
    <source>
        <dbReference type="Pfam" id="PF00550"/>
    </source>
</evidence>
<accession>A0A1V0UJ83</accession>
<name>A0A1V0UJ83_STRVN</name>
<dbReference type="Proteomes" id="UP000192445">
    <property type="component" value="Chromosome"/>
</dbReference>
<dbReference type="STRING" id="1935.B1H20_30030"/>
<dbReference type="Gene3D" id="1.10.1200.10">
    <property type="entry name" value="ACP-like"/>
    <property type="match status" value="1"/>
</dbReference>
<dbReference type="KEGG" id="svu:B1H20_30030"/>